<evidence type="ECO:0000256" key="2">
    <source>
        <dbReference type="SAM" id="Phobius"/>
    </source>
</evidence>
<dbReference type="AlphaFoldDB" id="G2QUV4"/>
<evidence type="ECO:0000256" key="1">
    <source>
        <dbReference type="SAM" id="MobiDB-lite"/>
    </source>
</evidence>
<sequence length="84" mass="9071">MPLPRPSPAAPGTLGVTRGIALGVLAALVFLLLAVIGLSAGLHGRVYRRVRVSKQLRGRQLRSHRRRPGPHALVLDEDEPDKVP</sequence>
<proteinExistence type="predicted"/>
<feature type="transmembrane region" description="Helical" evidence="2">
    <location>
        <begin position="20"/>
        <end position="42"/>
    </location>
</feature>
<evidence type="ECO:0000313" key="4">
    <source>
        <dbReference type="Proteomes" id="UP000008181"/>
    </source>
</evidence>
<name>G2QUV4_THETT</name>
<reference evidence="3 4" key="1">
    <citation type="journal article" date="2011" name="Nat. Biotechnol.">
        <title>Comparative genomic analysis of the thermophilic biomass-degrading fungi Myceliophthora thermophila and Thielavia terrestris.</title>
        <authorList>
            <person name="Berka R.M."/>
            <person name="Grigoriev I.V."/>
            <person name="Otillar R."/>
            <person name="Salamov A."/>
            <person name="Grimwood J."/>
            <person name="Reid I."/>
            <person name="Ishmael N."/>
            <person name="John T."/>
            <person name="Darmond C."/>
            <person name="Moisan M.-C."/>
            <person name="Henrissat B."/>
            <person name="Coutinho P.M."/>
            <person name="Lombard V."/>
            <person name="Natvig D.O."/>
            <person name="Lindquist E."/>
            <person name="Schmutz J."/>
            <person name="Lucas S."/>
            <person name="Harris P."/>
            <person name="Powlowski J."/>
            <person name="Bellemare A."/>
            <person name="Taylor D."/>
            <person name="Butler G."/>
            <person name="de Vries R.P."/>
            <person name="Allijn I.E."/>
            <person name="van den Brink J."/>
            <person name="Ushinsky S."/>
            <person name="Storms R."/>
            <person name="Powell A.J."/>
            <person name="Paulsen I.T."/>
            <person name="Elbourne L.D.H."/>
            <person name="Baker S.E."/>
            <person name="Magnuson J."/>
            <person name="LaBoissiere S."/>
            <person name="Clutterbuck A.J."/>
            <person name="Martinez D."/>
            <person name="Wogulis M."/>
            <person name="de Leon A.L."/>
            <person name="Rey M.W."/>
            <person name="Tsang A."/>
        </authorList>
    </citation>
    <scope>NUCLEOTIDE SEQUENCE [LARGE SCALE GENOMIC DNA]</scope>
    <source>
        <strain evidence="4">ATCC 38088 / NRRL 8126</strain>
    </source>
</reference>
<dbReference type="KEGG" id="ttt:THITE_2109340"/>
<keyword evidence="2" id="KW-0812">Transmembrane</keyword>
<feature type="compositionally biased region" description="Basic residues" evidence="1">
    <location>
        <begin position="57"/>
        <end position="69"/>
    </location>
</feature>
<dbReference type="RefSeq" id="XP_003650085.1">
    <property type="nucleotide sequence ID" value="XM_003650037.1"/>
</dbReference>
<keyword evidence="2" id="KW-1133">Transmembrane helix</keyword>
<dbReference type="GeneID" id="11519137"/>
<keyword evidence="2" id="KW-0472">Membrane</keyword>
<dbReference type="Proteomes" id="UP000008181">
    <property type="component" value="Chromosome 1"/>
</dbReference>
<keyword evidence="4" id="KW-1185">Reference proteome</keyword>
<feature type="compositionally biased region" description="Acidic residues" evidence="1">
    <location>
        <begin position="75"/>
        <end position="84"/>
    </location>
</feature>
<organism evidence="3 4">
    <name type="scientific">Thermothielavioides terrestris (strain ATCC 38088 / NRRL 8126)</name>
    <name type="common">Thielavia terrestris</name>
    <dbReference type="NCBI Taxonomy" id="578455"/>
    <lineage>
        <taxon>Eukaryota</taxon>
        <taxon>Fungi</taxon>
        <taxon>Dikarya</taxon>
        <taxon>Ascomycota</taxon>
        <taxon>Pezizomycotina</taxon>
        <taxon>Sordariomycetes</taxon>
        <taxon>Sordariomycetidae</taxon>
        <taxon>Sordariales</taxon>
        <taxon>Chaetomiaceae</taxon>
        <taxon>Thermothielavioides</taxon>
        <taxon>Thermothielavioides terrestris</taxon>
    </lineage>
</organism>
<gene>
    <name evidence="3" type="ORF">THITE_2109340</name>
</gene>
<evidence type="ECO:0000313" key="3">
    <source>
        <dbReference type="EMBL" id="AEO63749.1"/>
    </source>
</evidence>
<accession>G2QUV4</accession>
<dbReference type="HOGENOM" id="CLU_2529039_0_0_1"/>
<feature type="region of interest" description="Disordered" evidence="1">
    <location>
        <begin position="57"/>
        <end position="84"/>
    </location>
</feature>
<dbReference type="EMBL" id="CP003009">
    <property type="protein sequence ID" value="AEO63749.1"/>
    <property type="molecule type" value="Genomic_DNA"/>
</dbReference>
<protein>
    <submittedName>
        <fullName evidence="3">Uncharacterized protein</fullName>
    </submittedName>
</protein>